<reference evidence="2" key="1">
    <citation type="journal article" date="2014" name="Int. J. Syst. Evol. Microbiol.">
        <title>Complete genome sequence of Corynebacterium casei LMG S-19264T (=DSM 44701T), isolated from a smear-ripened cheese.</title>
        <authorList>
            <consortium name="US DOE Joint Genome Institute (JGI-PGF)"/>
            <person name="Walter F."/>
            <person name="Albersmeier A."/>
            <person name="Kalinowski J."/>
            <person name="Ruckert C."/>
        </authorList>
    </citation>
    <scope>NUCLEOTIDE SEQUENCE</scope>
    <source>
        <strain evidence="2">NBRC 101628</strain>
    </source>
</reference>
<dbReference type="EMBL" id="BSNC01000006">
    <property type="protein sequence ID" value="GLP97291.1"/>
    <property type="molecule type" value="Genomic_DNA"/>
</dbReference>
<dbReference type="AlphaFoldDB" id="A0AA37RY93"/>
<proteinExistence type="predicted"/>
<dbReference type="Proteomes" id="UP001161422">
    <property type="component" value="Unassembled WGS sequence"/>
</dbReference>
<name>A0AA37RY93_9GAMM</name>
<evidence type="ECO:0000313" key="2">
    <source>
        <dbReference type="EMBL" id="GLP97291.1"/>
    </source>
</evidence>
<feature type="signal peptide" evidence="1">
    <location>
        <begin position="1"/>
        <end position="21"/>
    </location>
</feature>
<keyword evidence="3" id="KW-1185">Reference proteome</keyword>
<feature type="chain" id="PRO_5041308451" description="DUF3016 domain-containing protein" evidence="1">
    <location>
        <begin position="22"/>
        <end position="181"/>
    </location>
</feature>
<accession>A0AA37RY93</accession>
<evidence type="ECO:0000256" key="1">
    <source>
        <dbReference type="SAM" id="SignalP"/>
    </source>
</evidence>
<keyword evidence="1" id="KW-0732">Signal</keyword>
<reference evidence="2" key="2">
    <citation type="submission" date="2023-01" db="EMBL/GenBank/DDBJ databases">
        <title>Draft genome sequence of Paraferrimonas sedimenticola strain NBRC 101628.</title>
        <authorList>
            <person name="Sun Q."/>
            <person name="Mori K."/>
        </authorList>
    </citation>
    <scope>NUCLEOTIDE SEQUENCE</scope>
    <source>
        <strain evidence="2">NBRC 101628</strain>
    </source>
</reference>
<protein>
    <recommendedName>
        <fullName evidence="4">DUF3016 domain-containing protein</fullName>
    </recommendedName>
</protein>
<evidence type="ECO:0008006" key="4">
    <source>
        <dbReference type="Google" id="ProtNLM"/>
    </source>
</evidence>
<gene>
    <name evidence="2" type="ORF">GCM10007895_25980</name>
</gene>
<comment type="caution">
    <text evidence="2">The sequence shown here is derived from an EMBL/GenBank/DDBJ whole genome shotgun (WGS) entry which is preliminary data.</text>
</comment>
<dbReference type="Pfam" id="PF11454">
    <property type="entry name" value="DUF3016"/>
    <property type="match status" value="1"/>
</dbReference>
<organism evidence="2 3">
    <name type="scientific">Paraferrimonas sedimenticola</name>
    <dbReference type="NCBI Taxonomy" id="375674"/>
    <lineage>
        <taxon>Bacteria</taxon>
        <taxon>Pseudomonadati</taxon>
        <taxon>Pseudomonadota</taxon>
        <taxon>Gammaproteobacteria</taxon>
        <taxon>Alteromonadales</taxon>
        <taxon>Ferrimonadaceae</taxon>
        <taxon>Paraferrimonas</taxon>
    </lineage>
</organism>
<evidence type="ECO:0000313" key="3">
    <source>
        <dbReference type="Proteomes" id="UP001161422"/>
    </source>
</evidence>
<dbReference type="InterPro" id="IPR021557">
    <property type="entry name" value="DUF3016"/>
</dbReference>
<sequence length="181" mass="20632">MKLFNWLAAAALVAVSVSANAKDDFEPTYVVERGAVTVTWQDHKEYRDVRAANDIQSRFAKRAFDRITKQLEKDARPVLKEGQTLHMTVTELDLAGDVRPTFGAGPNEIRLIEGIYPPRITFTYQVKEGDNVVVEGEQDIKDLGFDTKMRTPQANHNTFYYEGRMLKEWLRKTVQPALEQG</sequence>
<dbReference type="RefSeq" id="WP_095504856.1">
    <property type="nucleotide sequence ID" value="NZ_BSNC01000006.1"/>
</dbReference>